<dbReference type="Pfam" id="PF07264">
    <property type="entry name" value="EI24"/>
    <property type="match status" value="1"/>
</dbReference>
<name>A0A6S6UDN7_9GAMM</name>
<keyword evidence="10" id="KW-0198">Cysteine biosynthesis</keyword>
<dbReference type="NCBIfam" id="NF003433">
    <property type="entry name" value="PRK04949.1"/>
    <property type="match status" value="1"/>
</dbReference>
<dbReference type="GO" id="GO:0019344">
    <property type="term" value="P:cysteine biosynthetic process"/>
    <property type="evidence" value="ECO:0007669"/>
    <property type="project" value="UniProtKB-KW"/>
</dbReference>
<reference evidence="12" key="1">
    <citation type="submission" date="2020-01" db="EMBL/GenBank/DDBJ databases">
        <authorList>
            <person name="Meier V. D."/>
            <person name="Meier V D."/>
        </authorList>
    </citation>
    <scope>NUCLEOTIDE SEQUENCE</scope>
    <source>
        <strain evidence="12">HLG_WM_MAG_07</strain>
    </source>
</reference>
<evidence type="ECO:0000256" key="9">
    <source>
        <dbReference type="ARBA" id="ARBA00023136"/>
    </source>
</evidence>
<evidence type="ECO:0000256" key="4">
    <source>
        <dbReference type="ARBA" id="ARBA00022519"/>
    </source>
</evidence>
<organism evidence="12">
    <name type="scientific">uncultured Thiotrichaceae bacterium</name>
    <dbReference type="NCBI Taxonomy" id="298394"/>
    <lineage>
        <taxon>Bacteria</taxon>
        <taxon>Pseudomonadati</taxon>
        <taxon>Pseudomonadota</taxon>
        <taxon>Gammaproteobacteria</taxon>
        <taxon>Thiotrichales</taxon>
        <taxon>Thiotrichaceae</taxon>
        <taxon>environmental samples</taxon>
    </lineage>
</organism>
<accession>A0A6S6UDN7</accession>
<keyword evidence="4" id="KW-0997">Cell inner membrane</keyword>
<proteinExistence type="predicted"/>
<feature type="transmembrane region" description="Helical" evidence="11">
    <location>
        <begin position="65"/>
        <end position="88"/>
    </location>
</feature>
<evidence type="ECO:0000313" key="12">
    <source>
        <dbReference type="EMBL" id="CAA6825009.1"/>
    </source>
</evidence>
<dbReference type="InterPro" id="IPR050480">
    <property type="entry name" value="CysZ-like"/>
</dbReference>
<dbReference type="GO" id="GO:0009675">
    <property type="term" value="F:high-affinity sulfate:proton symporter activity"/>
    <property type="evidence" value="ECO:0007669"/>
    <property type="project" value="TreeGrafter"/>
</dbReference>
<feature type="transmembrane region" description="Helical" evidence="11">
    <location>
        <begin position="213"/>
        <end position="238"/>
    </location>
</feature>
<keyword evidence="3" id="KW-1003">Cell membrane</keyword>
<dbReference type="PANTHER" id="PTHR37468">
    <property type="entry name" value="SULFATE TRANSPORTER CYSZ"/>
    <property type="match status" value="1"/>
</dbReference>
<feature type="transmembrane region" description="Helical" evidence="11">
    <location>
        <begin position="146"/>
        <end position="170"/>
    </location>
</feature>
<keyword evidence="7 11" id="KW-1133">Transmembrane helix</keyword>
<keyword evidence="8" id="KW-0764">Sulfate transport</keyword>
<keyword evidence="5" id="KW-0028">Amino-acid biosynthesis</keyword>
<protein>
    <submittedName>
        <fullName evidence="12">Sulfate transporter, CysZ-type</fullName>
    </submittedName>
</protein>
<evidence type="ECO:0000256" key="3">
    <source>
        <dbReference type="ARBA" id="ARBA00022475"/>
    </source>
</evidence>
<evidence type="ECO:0000256" key="1">
    <source>
        <dbReference type="ARBA" id="ARBA00004141"/>
    </source>
</evidence>
<evidence type="ECO:0000256" key="11">
    <source>
        <dbReference type="SAM" id="Phobius"/>
    </source>
</evidence>
<evidence type="ECO:0000256" key="6">
    <source>
        <dbReference type="ARBA" id="ARBA00022692"/>
    </source>
</evidence>
<dbReference type="GO" id="GO:0000103">
    <property type="term" value="P:sulfate assimilation"/>
    <property type="evidence" value="ECO:0007669"/>
    <property type="project" value="TreeGrafter"/>
</dbReference>
<evidence type="ECO:0000256" key="5">
    <source>
        <dbReference type="ARBA" id="ARBA00022605"/>
    </source>
</evidence>
<sequence length="245" mass="27539">MRFIEGFLTIFSGIRLLTTKGIRRFALVPILINIVIFSTAIYVASKQFDQLMERLLSSISWLPGWLASGIEWVLWPLFAIMILIAIYYSFTLLANLIAAPFNALLAQKIEQHLRDDAKFEEEGAILPLVARTVGSEVKKYAHMFKWLIALLILTVIPGLNIIAPFAWVIYGAWMLAIEYADYTMGNHGMFFKEELRVLRKNRMAALGLGSGSMLMTMIPVVNLIAMPASVAAGTVLWVKRLSNNQ</sequence>
<dbReference type="GO" id="GO:0005886">
    <property type="term" value="C:plasma membrane"/>
    <property type="evidence" value="ECO:0007669"/>
    <property type="project" value="TreeGrafter"/>
</dbReference>
<dbReference type="AlphaFoldDB" id="A0A6S6UDN7"/>
<keyword evidence="6 11" id="KW-0812">Transmembrane</keyword>
<feature type="transmembrane region" description="Helical" evidence="11">
    <location>
        <begin position="25"/>
        <end position="45"/>
    </location>
</feature>
<evidence type="ECO:0000256" key="8">
    <source>
        <dbReference type="ARBA" id="ARBA00023032"/>
    </source>
</evidence>
<keyword evidence="2" id="KW-0813">Transport</keyword>
<dbReference type="InterPro" id="IPR059112">
    <property type="entry name" value="CysZ/EI24"/>
</dbReference>
<keyword evidence="9 11" id="KW-0472">Membrane</keyword>
<dbReference type="PANTHER" id="PTHR37468:SF1">
    <property type="entry name" value="SULFATE TRANSPORTER CYSZ"/>
    <property type="match status" value="1"/>
</dbReference>
<evidence type="ECO:0000256" key="7">
    <source>
        <dbReference type="ARBA" id="ARBA00022989"/>
    </source>
</evidence>
<comment type="subcellular location">
    <subcellularLocation>
        <location evidence="1">Membrane</location>
        <topology evidence="1">Multi-pass membrane protein</topology>
    </subcellularLocation>
</comment>
<dbReference type="EMBL" id="CACVAY010000124">
    <property type="protein sequence ID" value="CAA6825009.1"/>
    <property type="molecule type" value="Genomic_DNA"/>
</dbReference>
<gene>
    <name evidence="12" type="ORF">HELGO_WM23570</name>
</gene>
<evidence type="ECO:0000256" key="10">
    <source>
        <dbReference type="ARBA" id="ARBA00023192"/>
    </source>
</evidence>
<evidence type="ECO:0000256" key="2">
    <source>
        <dbReference type="ARBA" id="ARBA00022448"/>
    </source>
</evidence>